<organism evidence="1 2">
    <name type="scientific">Cohnella phaseoli</name>
    <dbReference type="NCBI Taxonomy" id="456490"/>
    <lineage>
        <taxon>Bacteria</taxon>
        <taxon>Bacillati</taxon>
        <taxon>Bacillota</taxon>
        <taxon>Bacilli</taxon>
        <taxon>Bacillales</taxon>
        <taxon>Paenibacillaceae</taxon>
        <taxon>Cohnella</taxon>
    </lineage>
</organism>
<dbReference type="InterPro" id="IPR006059">
    <property type="entry name" value="SBP"/>
</dbReference>
<reference evidence="1 2" key="1">
    <citation type="submission" date="2018-07" db="EMBL/GenBank/DDBJ databases">
        <title>Genomic Encyclopedia of Type Strains, Phase III (KMG-III): the genomes of soil and plant-associated and newly described type strains.</title>
        <authorList>
            <person name="Whitman W."/>
        </authorList>
    </citation>
    <scope>NUCLEOTIDE SEQUENCE [LARGE SCALE GENOMIC DNA]</scope>
    <source>
        <strain evidence="1 2">CECT 7287</strain>
    </source>
</reference>
<dbReference type="Proteomes" id="UP000256977">
    <property type="component" value="Unassembled WGS sequence"/>
</dbReference>
<dbReference type="InterPro" id="IPR050490">
    <property type="entry name" value="Bact_solute-bd_prot1"/>
</dbReference>
<dbReference type="EMBL" id="QRDZ01000047">
    <property type="protein sequence ID" value="RED54648.1"/>
    <property type="molecule type" value="Genomic_DNA"/>
</dbReference>
<proteinExistence type="predicted"/>
<protein>
    <submittedName>
        <fullName evidence="1">Carbohydrate ABC transporter substrate-binding protein (CUT1 family)</fullName>
    </submittedName>
</protein>
<name>A0A3D9HYR0_9BACL</name>
<sequence>MVQLKGMTWNHSRGFVPMVATSQRFEELHEGVTINWDKRSLQEFADAPIQKLVEHYDLLVIDHPWAGYAAASGALVDFNEALPRDYMNDQAEHTVGASHRSYSFNGKQTALAIDAATPVASWREDVLERNDAQAPETWQEVLALARKGLVAIPGIPIDSLMNFYTFCIALGETPFLSEDEVVGADTAYAALEALRELASLCDPAVFGWNPIRMYEAMTQRDDLAYCPFAYGYSNYAKPGYGQRTLIFGDAPRFGTGGERLRTTLGGTGIAVSSVSPHRDIAVAYAAFVASPELQRTLYAECGGQPGHRSAWLSESLNAASGAYFSRTLPALDRAYVRPRYNGYLHFQDGAGYPVQACLKREMSPQAALAEMNRLYRESLRKGADRE</sequence>
<dbReference type="SUPFAM" id="SSF53850">
    <property type="entry name" value="Periplasmic binding protein-like II"/>
    <property type="match status" value="1"/>
</dbReference>
<dbReference type="Pfam" id="PF13416">
    <property type="entry name" value="SBP_bac_8"/>
    <property type="match status" value="1"/>
</dbReference>
<keyword evidence="2" id="KW-1185">Reference proteome</keyword>
<comment type="caution">
    <text evidence="1">The sequence shown here is derived from an EMBL/GenBank/DDBJ whole genome shotgun (WGS) entry which is preliminary data.</text>
</comment>
<dbReference type="RefSeq" id="WP_116065401.1">
    <property type="nucleotide sequence ID" value="NZ_QRDZ01000047.1"/>
</dbReference>
<accession>A0A3D9HYR0</accession>
<dbReference type="AlphaFoldDB" id="A0A3D9HYR0"/>
<dbReference type="PANTHER" id="PTHR43649">
    <property type="entry name" value="ARABINOSE-BINDING PROTEIN-RELATED"/>
    <property type="match status" value="1"/>
</dbReference>
<dbReference type="OrthoDB" id="9811622at2"/>
<dbReference type="Gene3D" id="3.40.190.10">
    <property type="entry name" value="Periplasmic binding protein-like II"/>
    <property type="match status" value="2"/>
</dbReference>
<gene>
    <name evidence="1" type="ORF">DFP98_14710</name>
</gene>
<evidence type="ECO:0000313" key="2">
    <source>
        <dbReference type="Proteomes" id="UP000256977"/>
    </source>
</evidence>
<evidence type="ECO:0000313" key="1">
    <source>
        <dbReference type="EMBL" id="RED54648.1"/>
    </source>
</evidence>